<dbReference type="RefSeq" id="WP_238293048.1">
    <property type="nucleotide sequence ID" value="NZ_BPQS01000062.1"/>
</dbReference>
<dbReference type="Proteomes" id="UP001244297">
    <property type="component" value="Unassembled WGS sequence"/>
</dbReference>
<evidence type="ECO:0000256" key="1">
    <source>
        <dbReference type="ARBA" id="ARBA00022612"/>
    </source>
</evidence>
<dbReference type="Pfam" id="PF03237">
    <property type="entry name" value="Terminase_6N"/>
    <property type="match status" value="1"/>
</dbReference>
<dbReference type="Pfam" id="PF17289">
    <property type="entry name" value="Terminase_6C"/>
    <property type="match status" value="1"/>
</dbReference>
<accession>A0ABT8AUH1</accession>
<dbReference type="NCBIfam" id="TIGR01630">
    <property type="entry name" value="psiM2_ORF9"/>
    <property type="match status" value="1"/>
</dbReference>
<organism evidence="4 5">
    <name type="scientific">Methylobacterium longum</name>
    <dbReference type="NCBI Taxonomy" id="767694"/>
    <lineage>
        <taxon>Bacteria</taxon>
        <taxon>Pseudomonadati</taxon>
        <taxon>Pseudomonadota</taxon>
        <taxon>Alphaproteobacteria</taxon>
        <taxon>Hyphomicrobiales</taxon>
        <taxon>Methylobacteriaceae</taxon>
        <taxon>Methylobacterium</taxon>
    </lineage>
</organism>
<protein>
    <submittedName>
        <fullName evidence="4">Phage terminase large subunit</fullName>
    </submittedName>
</protein>
<comment type="caution">
    <text evidence="4">The sequence shown here is derived from an EMBL/GenBank/DDBJ whole genome shotgun (WGS) entry which is preliminary data.</text>
</comment>
<feature type="domain" description="Terminase large subunit gp17-like C-terminal" evidence="3">
    <location>
        <begin position="329"/>
        <end position="468"/>
    </location>
</feature>
<dbReference type="InterPro" id="IPR006517">
    <property type="entry name" value="Phage_terminase_lsu-like_C"/>
</dbReference>
<feature type="region of interest" description="Disordered" evidence="2">
    <location>
        <begin position="481"/>
        <end position="509"/>
    </location>
</feature>
<evidence type="ECO:0000313" key="5">
    <source>
        <dbReference type="Proteomes" id="UP001244297"/>
    </source>
</evidence>
<keyword evidence="5" id="KW-1185">Reference proteome</keyword>
<keyword evidence="1" id="KW-1188">Viral release from host cell</keyword>
<proteinExistence type="predicted"/>
<dbReference type="Gene3D" id="3.30.420.240">
    <property type="match status" value="1"/>
</dbReference>
<evidence type="ECO:0000256" key="2">
    <source>
        <dbReference type="SAM" id="MobiDB-lite"/>
    </source>
</evidence>
<gene>
    <name evidence="4" type="primary">terL</name>
    <name evidence="4" type="ORF">QWZ18_20200</name>
</gene>
<dbReference type="InterPro" id="IPR035421">
    <property type="entry name" value="Terminase_6C"/>
</dbReference>
<name>A0ABT8AUH1_9HYPH</name>
<sequence length="509" mass="56944">MPSFEPNSPQPSPSFDVSASIQRVKTLREEAARRRQRTELRSSMVAWSVAAGYHPAHHHEALIAELELLEADDEVDTLLVFMPPGSGKSIYTNHLFPAWYVARHPERNVLTASHSSELAERFGRKTRNLMVEHEGELGVSLSSDSQAANRWATTAGGEYYAVGVGVGIAGFRADLGIIDDPFGSREDAESRRMRDRVWDWYSDDFSTRLKPGAKKVIMHTRWHDDDLAGRIIRQLDAIARPYRVLSLPAQAGLGDPLGRQMGDFLWDDGEYGYGAQLRRRKEEVDTRTWASLYQQVPVPEGGAYFEREWIKPSKGSPDRETLNVYGASDYAVTAGGGDYTVHIVVGIDPAGNMYVLDMWRKQADSGEWIAAWCDLVKKWRPIEWAEETGQIRSALGPMMDAAAREAKAYVYRRQFPTRGDKAVRAQSIRARMSMRGLYIPGDAPWRKDFEAELLRFPAGVHDDQVDAIALVGQLLDRARPGIAPKAPPKPINGLSGYKTMRTGGGSWRT</sequence>
<feature type="region of interest" description="Disordered" evidence="2">
    <location>
        <begin position="1"/>
        <end position="20"/>
    </location>
</feature>
<reference evidence="5" key="1">
    <citation type="journal article" date="2019" name="Int. J. Syst. Evol. Microbiol.">
        <title>The Global Catalogue of Microorganisms (GCM) 10K type strain sequencing project: providing services to taxonomists for standard genome sequencing and annotation.</title>
        <authorList>
            <consortium name="The Broad Institute Genomics Platform"/>
            <consortium name="The Broad Institute Genome Sequencing Center for Infectious Disease"/>
            <person name="Wu L."/>
            <person name="Ma J."/>
        </authorList>
    </citation>
    <scope>NUCLEOTIDE SEQUENCE [LARGE SCALE GENOMIC DNA]</scope>
    <source>
        <strain evidence="5">CECT 7806</strain>
    </source>
</reference>
<evidence type="ECO:0000259" key="3">
    <source>
        <dbReference type="Pfam" id="PF17289"/>
    </source>
</evidence>
<evidence type="ECO:0000313" key="4">
    <source>
        <dbReference type="EMBL" id="MDN3572938.1"/>
    </source>
</evidence>
<dbReference type="EMBL" id="JAUFPT010000063">
    <property type="protein sequence ID" value="MDN3572938.1"/>
    <property type="molecule type" value="Genomic_DNA"/>
</dbReference>